<dbReference type="SUPFAM" id="SSF51735">
    <property type="entry name" value="NAD(P)-binding Rossmann-fold domains"/>
    <property type="match status" value="1"/>
</dbReference>
<evidence type="ECO:0000256" key="2">
    <source>
        <dbReference type="ARBA" id="ARBA00023027"/>
    </source>
</evidence>
<keyword evidence="5" id="KW-1185">Reference proteome</keyword>
<dbReference type="PANTHER" id="PTHR43333">
    <property type="entry name" value="2-HACID_DH_C DOMAIN-CONTAINING PROTEIN"/>
    <property type="match status" value="1"/>
</dbReference>
<name>A0AAE9ZW66_9BACT</name>
<feature type="domain" description="D-isomer specific 2-hydroxyacid dehydrogenase NAD-binding" evidence="3">
    <location>
        <begin position="116"/>
        <end position="294"/>
    </location>
</feature>
<dbReference type="KEGG" id="slom:PXH66_18330"/>
<dbReference type="AlphaFoldDB" id="A0AAE9ZW66"/>
<dbReference type="Pfam" id="PF02826">
    <property type="entry name" value="2-Hacid_dh_C"/>
    <property type="match status" value="1"/>
</dbReference>
<evidence type="ECO:0000313" key="5">
    <source>
        <dbReference type="Proteomes" id="UP001218638"/>
    </source>
</evidence>
<dbReference type="RefSeq" id="WP_330931036.1">
    <property type="nucleotide sequence ID" value="NZ_CP119075.1"/>
</dbReference>
<evidence type="ECO:0000256" key="1">
    <source>
        <dbReference type="ARBA" id="ARBA00023002"/>
    </source>
</evidence>
<evidence type="ECO:0000313" key="4">
    <source>
        <dbReference type="EMBL" id="WED64299.1"/>
    </source>
</evidence>
<dbReference type="InterPro" id="IPR036291">
    <property type="entry name" value="NAD(P)-bd_dom_sf"/>
</dbReference>
<dbReference type="PANTHER" id="PTHR43333:SF1">
    <property type="entry name" value="D-ISOMER SPECIFIC 2-HYDROXYACID DEHYDROGENASE NAD-BINDING DOMAIN-CONTAINING PROTEIN"/>
    <property type="match status" value="1"/>
</dbReference>
<protein>
    <submittedName>
        <fullName evidence="4">D-2-hydroxyacid dehydrogenase</fullName>
    </submittedName>
</protein>
<reference evidence="4" key="1">
    <citation type="submission" date="2023-03" db="EMBL/GenBank/DDBJ databases">
        <title>Lomoglobus Profundus gen. nov., sp. nov., a novel member of the phylum Verrucomicrobia, isolated from deep-marine sediment of South China Sea.</title>
        <authorList>
            <person name="Ahmad T."/>
            <person name="Ishaq S.E."/>
            <person name="Wang F."/>
        </authorList>
    </citation>
    <scope>NUCLEOTIDE SEQUENCE</scope>
    <source>
        <strain evidence="4">LMO-M01</strain>
    </source>
</reference>
<dbReference type="Proteomes" id="UP001218638">
    <property type="component" value="Chromosome"/>
</dbReference>
<evidence type="ECO:0000259" key="3">
    <source>
        <dbReference type="Pfam" id="PF02826"/>
    </source>
</evidence>
<keyword evidence="1" id="KW-0560">Oxidoreductase</keyword>
<proteinExistence type="predicted"/>
<organism evidence="4 5">
    <name type="scientific">Synoicihabitans lomoniglobus</name>
    <dbReference type="NCBI Taxonomy" id="2909285"/>
    <lineage>
        <taxon>Bacteria</taxon>
        <taxon>Pseudomonadati</taxon>
        <taxon>Verrucomicrobiota</taxon>
        <taxon>Opitutia</taxon>
        <taxon>Opitutales</taxon>
        <taxon>Opitutaceae</taxon>
        <taxon>Synoicihabitans</taxon>
    </lineage>
</organism>
<gene>
    <name evidence="4" type="ORF">PXH66_18330</name>
</gene>
<dbReference type="InterPro" id="IPR006140">
    <property type="entry name" value="D-isomer_DH_NAD-bd"/>
</dbReference>
<keyword evidence="2" id="KW-0520">NAD</keyword>
<dbReference type="GO" id="GO:0051287">
    <property type="term" value="F:NAD binding"/>
    <property type="evidence" value="ECO:0007669"/>
    <property type="project" value="InterPro"/>
</dbReference>
<sequence length="328" mass="36278">MSLTIWCNAKFNETVTQRLVAAIRDRGHQLVWASNASASVLDAGGPDAAMNEADIAFGQPDVSQSRDSAKLRWVEVTTAGYARYDTPDFKETLGARGALFTNMSGVFAEPCAQHLLAQMLALARQLPASWNDQHQDSPPWNYTDRRAQSTLLNGQTVLLLSYGSIARRLVELLQPFGMKIYALRRRTYSEAGVHVIAEEKLSAVLPEVDHLVNILPESEATTGFVNARRLALLKRGARFYNIGRGPTVDQNALMEALESGHLDSAYLDVMDPEPLPPEHRLWRTKNCHITPHTGGGRSDQDDAIVTHFLDNLAAFEADRADDMANRIV</sequence>
<dbReference type="EMBL" id="CP119075">
    <property type="protein sequence ID" value="WED64299.1"/>
    <property type="molecule type" value="Genomic_DNA"/>
</dbReference>
<dbReference type="GO" id="GO:0016491">
    <property type="term" value="F:oxidoreductase activity"/>
    <property type="evidence" value="ECO:0007669"/>
    <property type="project" value="UniProtKB-KW"/>
</dbReference>
<dbReference type="CDD" id="cd05300">
    <property type="entry name" value="2-Hacid_dh_1"/>
    <property type="match status" value="1"/>
</dbReference>
<dbReference type="Gene3D" id="3.40.50.720">
    <property type="entry name" value="NAD(P)-binding Rossmann-like Domain"/>
    <property type="match status" value="2"/>
</dbReference>
<accession>A0AAE9ZW66</accession>